<dbReference type="PANTHER" id="PTHR36558">
    <property type="entry name" value="GLR1098 PROTEIN"/>
    <property type="match status" value="1"/>
</dbReference>
<dbReference type="PANTHER" id="PTHR36558:SF1">
    <property type="entry name" value="RESTRICTION ENDONUCLEASE DOMAIN-CONTAINING PROTEIN-RELATED"/>
    <property type="match status" value="1"/>
</dbReference>
<reference evidence="2 3" key="1">
    <citation type="submission" date="2015-01" db="EMBL/GenBank/DDBJ databases">
        <title>Genome sequence of Anoxybacillus ayderensis strain AB04.</title>
        <authorList>
            <person name="Belduz A.O."/>
            <person name="Canakci S."/>
            <person name="Chan K.-G."/>
            <person name="Kahar U.M."/>
            <person name="Yaakob A.S."/>
            <person name="Chan C.S."/>
            <person name="Goh K.M."/>
        </authorList>
    </citation>
    <scope>NUCLEOTIDE SEQUENCE [LARGE SCALE GENOMIC DNA]</scope>
    <source>
        <strain evidence="2 3">AB04</strain>
    </source>
</reference>
<dbReference type="InterPro" id="IPR012296">
    <property type="entry name" value="Nuclease_put_TT1808"/>
</dbReference>
<dbReference type="CDD" id="cd06260">
    <property type="entry name" value="DUF820-like"/>
    <property type="match status" value="1"/>
</dbReference>
<protein>
    <recommendedName>
        <fullName evidence="1">Putative restriction endonuclease domain-containing protein</fullName>
    </recommendedName>
</protein>
<organism evidence="2 3">
    <name type="scientific">Anoxybacillus ayderensis</name>
    <dbReference type="NCBI Taxonomy" id="265546"/>
    <lineage>
        <taxon>Bacteria</taxon>
        <taxon>Bacillati</taxon>
        <taxon>Bacillota</taxon>
        <taxon>Bacilli</taxon>
        <taxon>Bacillales</taxon>
        <taxon>Anoxybacillaceae</taxon>
        <taxon>Anoxybacillus</taxon>
    </lineage>
</organism>
<feature type="domain" description="Putative restriction endonuclease" evidence="1">
    <location>
        <begin position="13"/>
        <end position="170"/>
    </location>
</feature>
<evidence type="ECO:0000313" key="2">
    <source>
        <dbReference type="EMBL" id="KIP20707.1"/>
    </source>
</evidence>
<dbReference type="PATRIC" id="fig|265546.4.peg.2172"/>
<name>A0A0D0HNA1_9BACL</name>
<dbReference type="AlphaFoldDB" id="A0A0D0HNA1"/>
<accession>A0A0D0HNA1</accession>
<dbReference type="Gene3D" id="3.90.1570.10">
    <property type="entry name" value="tt1808, chain A"/>
    <property type="match status" value="1"/>
</dbReference>
<proteinExistence type="predicted"/>
<gene>
    <name evidence="2" type="ORF">JV16_02163</name>
</gene>
<keyword evidence="3" id="KW-1185">Reference proteome</keyword>
<comment type="caution">
    <text evidence="2">The sequence shown here is derived from an EMBL/GenBank/DDBJ whole genome shotgun (WGS) entry which is preliminary data.</text>
</comment>
<dbReference type="InterPro" id="IPR008538">
    <property type="entry name" value="Uma2"/>
</dbReference>
<sequence length="183" mass="21032">MVFPQERKPFTYAEYVQLSDGDRYEMIDGKLYNMAPAPTPKHQQVVTLLSAEFVTHLRGKTGRIFVSPIDVCFSNDEWVQPDIVIVCDSNKISDERIIGPPDIIVEVLSPSTAKKDRLIKYRRYEQAGVHEYWIVDPVHEYVEVHVLKDGAYQLYGTYFKGDAIPVQLFGHFSIHADNIFLPQ</sequence>
<evidence type="ECO:0000313" key="3">
    <source>
        <dbReference type="Proteomes" id="UP000032047"/>
    </source>
</evidence>
<dbReference type="EMBL" id="JXTG01000012">
    <property type="protein sequence ID" value="KIP20707.1"/>
    <property type="molecule type" value="Genomic_DNA"/>
</dbReference>
<dbReference type="SUPFAM" id="SSF52980">
    <property type="entry name" value="Restriction endonuclease-like"/>
    <property type="match status" value="1"/>
</dbReference>
<dbReference type="RefSeq" id="WP_042535767.1">
    <property type="nucleotide sequence ID" value="NZ_JXTG01000012.1"/>
</dbReference>
<dbReference type="InterPro" id="IPR011335">
    <property type="entry name" value="Restrct_endonuc-II-like"/>
</dbReference>
<dbReference type="Pfam" id="PF05685">
    <property type="entry name" value="Uma2"/>
    <property type="match status" value="1"/>
</dbReference>
<evidence type="ECO:0000259" key="1">
    <source>
        <dbReference type="Pfam" id="PF05685"/>
    </source>
</evidence>
<dbReference type="Proteomes" id="UP000032047">
    <property type="component" value="Unassembled WGS sequence"/>
</dbReference>